<feature type="region of interest" description="Disordered" evidence="1">
    <location>
        <begin position="77"/>
        <end position="102"/>
    </location>
</feature>
<feature type="non-terminal residue" evidence="2">
    <location>
        <position position="1"/>
    </location>
</feature>
<accession>A0A0C3AIG6</accession>
<name>A0A0C3AIG6_PILCF</name>
<proteinExistence type="predicted"/>
<reference evidence="3" key="2">
    <citation type="submission" date="2015-01" db="EMBL/GenBank/DDBJ databases">
        <title>Evolutionary Origins and Diversification of the Mycorrhizal Mutualists.</title>
        <authorList>
            <consortium name="DOE Joint Genome Institute"/>
            <consortium name="Mycorrhizal Genomics Consortium"/>
            <person name="Kohler A."/>
            <person name="Kuo A."/>
            <person name="Nagy L.G."/>
            <person name="Floudas D."/>
            <person name="Copeland A."/>
            <person name="Barry K.W."/>
            <person name="Cichocki N."/>
            <person name="Veneault-Fourrey C."/>
            <person name="LaButti K."/>
            <person name="Lindquist E.A."/>
            <person name="Lipzen A."/>
            <person name="Lundell T."/>
            <person name="Morin E."/>
            <person name="Murat C."/>
            <person name="Riley R."/>
            <person name="Ohm R."/>
            <person name="Sun H."/>
            <person name="Tunlid A."/>
            <person name="Henrissat B."/>
            <person name="Grigoriev I.V."/>
            <person name="Hibbett D.S."/>
            <person name="Martin F."/>
        </authorList>
    </citation>
    <scope>NUCLEOTIDE SEQUENCE [LARGE SCALE GENOMIC DNA]</scope>
    <source>
        <strain evidence="3">F 1598</strain>
    </source>
</reference>
<evidence type="ECO:0000313" key="2">
    <source>
        <dbReference type="EMBL" id="KIM73593.1"/>
    </source>
</evidence>
<dbReference type="EMBL" id="KN833078">
    <property type="protein sequence ID" value="KIM73593.1"/>
    <property type="molecule type" value="Genomic_DNA"/>
</dbReference>
<keyword evidence="3" id="KW-1185">Reference proteome</keyword>
<evidence type="ECO:0000256" key="1">
    <source>
        <dbReference type="SAM" id="MobiDB-lite"/>
    </source>
</evidence>
<sequence length="199" mass="22753">KQFHTWKGLNYVPENLHPTIKWSVQYPNPLEAYVQDIPWQIVNQKENLNSNLNNSVVKASKSFTAAKGSVPLLHKNITPTKSERPTKKQKMTNFEEDNTPPGTQWDGNNYSCAYDALFTILFNIWATKLKKMEEKKFQESNQYLVTLHDGFQKYLRVVSTLETARDSVRTLLHKNDPVLFPSGHTGCVCLCVGHTNVLS</sequence>
<dbReference type="STRING" id="765440.A0A0C3AIG6"/>
<gene>
    <name evidence="2" type="ORF">PILCRDRAFT_80959</name>
</gene>
<dbReference type="AlphaFoldDB" id="A0A0C3AIG6"/>
<evidence type="ECO:0000313" key="3">
    <source>
        <dbReference type="Proteomes" id="UP000054166"/>
    </source>
</evidence>
<dbReference type="InParanoid" id="A0A0C3AIG6"/>
<organism evidence="2 3">
    <name type="scientific">Piloderma croceum (strain F 1598)</name>
    <dbReference type="NCBI Taxonomy" id="765440"/>
    <lineage>
        <taxon>Eukaryota</taxon>
        <taxon>Fungi</taxon>
        <taxon>Dikarya</taxon>
        <taxon>Basidiomycota</taxon>
        <taxon>Agaricomycotina</taxon>
        <taxon>Agaricomycetes</taxon>
        <taxon>Agaricomycetidae</taxon>
        <taxon>Atheliales</taxon>
        <taxon>Atheliaceae</taxon>
        <taxon>Piloderma</taxon>
    </lineage>
</organism>
<dbReference type="HOGENOM" id="CLU_1375164_0_0_1"/>
<dbReference type="OrthoDB" id="2962022at2759"/>
<reference evidence="2 3" key="1">
    <citation type="submission" date="2014-04" db="EMBL/GenBank/DDBJ databases">
        <authorList>
            <consortium name="DOE Joint Genome Institute"/>
            <person name="Kuo A."/>
            <person name="Tarkka M."/>
            <person name="Buscot F."/>
            <person name="Kohler A."/>
            <person name="Nagy L.G."/>
            <person name="Floudas D."/>
            <person name="Copeland A."/>
            <person name="Barry K.W."/>
            <person name="Cichocki N."/>
            <person name="Veneault-Fourrey C."/>
            <person name="LaButti K."/>
            <person name="Lindquist E.A."/>
            <person name="Lipzen A."/>
            <person name="Lundell T."/>
            <person name="Morin E."/>
            <person name="Murat C."/>
            <person name="Sun H."/>
            <person name="Tunlid A."/>
            <person name="Henrissat B."/>
            <person name="Grigoriev I.V."/>
            <person name="Hibbett D.S."/>
            <person name="Martin F."/>
            <person name="Nordberg H.P."/>
            <person name="Cantor M.N."/>
            <person name="Hua S.X."/>
        </authorList>
    </citation>
    <scope>NUCLEOTIDE SEQUENCE [LARGE SCALE GENOMIC DNA]</scope>
    <source>
        <strain evidence="2 3">F 1598</strain>
    </source>
</reference>
<dbReference type="Proteomes" id="UP000054166">
    <property type="component" value="Unassembled WGS sequence"/>
</dbReference>
<protein>
    <submittedName>
        <fullName evidence="2">Uncharacterized protein</fullName>
    </submittedName>
</protein>